<sequence>MIFLTIDKETLVFKGFDRYSKFILIGNSESGYINIKTKEYSCFEEVIQSLPRIINDLAFFGNWDLCLYQIPKTYKLIEKPRNYLKPDRGKMIFKIDSNIATSLMDIFVNFSMIHFAFYEKKVNSKKDQHSIEYNIHLSERYVNILLEENSKNFKISLNKYHGNTDKLFDSQRY</sequence>
<dbReference type="AlphaFoldDB" id="K1LBF6"/>
<name>K1LBF6_CECL9</name>
<gene>
    <name evidence="1" type="ORF">B879_01796</name>
</gene>
<dbReference type="RefSeq" id="WP_009184827.1">
    <property type="nucleotide sequence ID" value="NZ_AMGM01000022.1"/>
</dbReference>
<protein>
    <submittedName>
        <fullName evidence="1">Uncharacterized protein</fullName>
    </submittedName>
</protein>
<proteinExistence type="predicted"/>
<dbReference type="Proteomes" id="UP000004478">
    <property type="component" value="Unassembled WGS sequence"/>
</dbReference>
<keyword evidence="2" id="KW-1185">Reference proteome</keyword>
<evidence type="ECO:0000313" key="1">
    <source>
        <dbReference type="EMBL" id="EKB49592.1"/>
    </source>
</evidence>
<comment type="caution">
    <text evidence="1">The sequence shown here is derived from an EMBL/GenBank/DDBJ whole genome shotgun (WGS) entry which is preliminary data.</text>
</comment>
<evidence type="ECO:0000313" key="2">
    <source>
        <dbReference type="Proteomes" id="UP000004478"/>
    </source>
</evidence>
<reference evidence="1 2" key="1">
    <citation type="journal article" date="2012" name="J. Bacteriol.">
        <title>Draft Genome Sequence of Cecembia lonarensis Strain LW9T, Isolated from Lonar Lake, a Haloalkaline Lake in India.</title>
        <authorList>
            <person name="Shivaji S."/>
            <person name="Ara S."/>
            <person name="Singh A."/>
            <person name="Pinnaka A.K."/>
        </authorList>
    </citation>
    <scope>NUCLEOTIDE SEQUENCE [LARGE SCALE GENOMIC DNA]</scope>
    <source>
        <strain evidence="1 2">LW9</strain>
    </source>
</reference>
<accession>K1LBF6</accession>
<dbReference type="EMBL" id="AMGM01000022">
    <property type="protein sequence ID" value="EKB49592.1"/>
    <property type="molecule type" value="Genomic_DNA"/>
</dbReference>
<organism evidence="1 2">
    <name type="scientific">Cecembia lonarensis (strain CCUG 58316 / KCTC 22772 / LW9)</name>
    <dbReference type="NCBI Taxonomy" id="1225176"/>
    <lineage>
        <taxon>Bacteria</taxon>
        <taxon>Pseudomonadati</taxon>
        <taxon>Bacteroidota</taxon>
        <taxon>Cytophagia</taxon>
        <taxon>Cytophagales</taxon>
        <taxon>Cyclobacteriaceae</taxon>
        <taxon>Cecembia</taxon>
    </lineage>
</organism>